<keyword evidence="1" id="KW-0472">Membrane</keyword>
<reference evidence="2" key="1">
    <citation type="submission" date="2018-06" db="EMBL/GenBank/DDBJ databases">
        <authorList>
            <person name="Zhirakovskaya E."/>
        </authorList>
    </citation>
    <scope>NUCLEOTIDE SEQUENCE</scope>
</reference>
<evidence type="ECO:0000256" key="1">
    <source>
        <dbReference type="SAM" id="Phobius"/>
    </source>
</evidence>
<feature type="transmembrane region" description="Helical" evidence="1">
    <location>
        <begin position="32"/>
        <end position="52"/>
    </location>
</feature>
<keyword evidence="1" id="KW-1133">Transmembrane helix</keyword>
<dbReference type="AlphaFoldDB" id="A0A3B0TZ95"/>
<gene>
    <name evidence="2" type="ORF">MNBD_BACTEROID01-2287</name>
</gene>
<accession>A0A3B0TZ95</accession>
<sequence length="119" mass="13931">MKIHNHFWYYFYLVGGVLLFISNYIFPTSDYFNSFSFVLMLSGIGAFIGLLIKNKKRLVYSNKTRKLLLSILLFDVLFFILLFLFFPSIQFVKTAIVIVILFSTIISLIVINRTNLIQK</sequence>
<evidence type="ECO:0000313" key="2">
    <source>
        <dbReference type="EMBL" id="VAW19692.1"/>
    </source>
</evidence>
<dbReference type="EMBL" id="UOEP01000103">
    <property type="protein sequence ID" value="VAW19692.1"/>
    <property type="molecule type" value="Genomic_DNA"/>
</dbReference>
<protein>
    <submittedName>
        <fullName evidence="2">Uncharacterized protein</fullName>
    </submittedName>
</protein>
<feature type="transmembrane region" description="Helical" evidence="1">
    <location>
        <begin position="67"/>
        <end position="86"/>
    </location>
</feature>
<organism evidence="2">
    <name type="scientific">hydrothermal vent metagenome</name>
    <dbReference type="NCBI Taxonomy" id="652676"/>
    <lineage>
        <taxon>unclassified sequences</taxon>
        <taxon>metagenomes</taxon>
        <taxon>ecological metagenomes</taxon>
    </lineage>
</organism>
<feature type="transmembrane region" description="Helical" evidence="1">
    <location>
        <begin position="92"/>
        <end position="111"/>
    </location>
</feature>
<name>A0A3B0TZ95_9ZZZZ</name>
<feature type="transmembrane region" description="Helical" evidence="1">
    <location>
        <begin position="7"/>
        <end position="26"/>
    </location>
</feature>
<proteinExistence type="predicted"/>
<keyword evidence="1" id="KW-0812">Transmembrane</keyword>